<organism evidence="2 3">
    <name type="scientific">Streptomyces clavuligerus</name>
    <dbReference type="NCBI Taxonomy" id="1901"/>
    <lineage>
        <taxon>Bacteria</taxon>
        <taxon>Bacillati</taxon>
        <taxon>Actinomycetota</taxon>
        <taxon>Actinomycetes</taxon>
        <taxon>Kitasatosporales</taxon>
        <taxon>Streptomycetaceae</taxon>
        <taxon>Streptomyces</taxon>
    </lineage>
</organism>
<reference evidence="2 3" key="1">
    <citation type="journal article" date="2010" name="Genome Biol. Evol.">
        <title>The sequence of a 1.8-mb bacterial linear plasmid reveals a rich evolutionary reservoir of secondary metabolic pathways.</title>
        <authorList>
            <person name="Medema M.H."/>
            <person name="Trefzer A."/>
            <person name="Kovalchuk A."/>
            <person name="van den Berg M."/>
            <person name="Mueller U."/>
            <person name="Heijne W."/>
            <person name="Wu L."/>
            <person name="Alam M.T."/>
            <person name="Ronning C.M."/>
            <person name="Nierman W.C."/>
            <person name="Bovenberg R.A.L."/>
            <person name="Breitling R."/>
            <person name="Takano E."/>
        </authorList>
    </citation>
    <scope>NUCLEOTIDE SEQUENCE [LARGE SCALE GENOMIC DNA]</scope>
    <source>
        <strain evidence="3">ATCC 27064 / DSM 738 / JCM 4710 / NBRC 13307 / NCIMB 12785 / NRRL 3585 / VKM Ac-602</strain>
    </source>
</reference>
<dbReference type="AlphaFoldDB" id="E2Q0R1"/>
<gene>
    <name evidence="2" type="ORF">SCLAV_1375</name>
</gene>
<name>E2Q0R1_STRCL</name>
<dbReference type="Proteomes" id="UP000002357">
    <property type="component" value="Chromosome"/>
</dbReference>
<evidence type="ECO:0000256" key="1">
    <source>
        <dbReference type="SAM" id="MobiDB-lite"/>
    </source>
</evidence>
<protein>
    <submittedName>
        <fullName evidence="2">Uncharacterized protein</fullName>
    </submittedName>
</protein>
<evidence type="ECO:0000313" key="3">
    <source>
        <dbReference type="Proteomes" id="UP000002357"/>
    </source>
</evidence>
<feature type="compositionally biased region" description="Low complexity" evidence="1">
    <location>
        <begin position="1"/>
        <end position="13"/>
    </location>
</feature>
<accession>E2Q0R1</accession>
<sequence length="95" mass="10114">MSSSAPSLPSGPSVWPRSALDPRPSRNAHHSRNTRPSQDAEPTLERLRSDCVRMAPHWVVPPEPAAAPVSPSRIRGVTVPAASARLIGSMPEYGG</sequence>
<keyword evidence="3" id="KW-1185">Reference proteome</keyword>
<dbReference type="EMBL" id="CM000913">
    <property type="protein sequence ID" value="EFG06454.1"/>
    <property type="molecule type" value="Genomic_DNA"/>
</dbReference>
<evidence type="ECO:0000313" key="2">
    <source>
        <dbReference type="EMBL" id="EFG06454.1"/>
    </source>
</evidence>
<proteinExistence type="predicted"/>
<feature type="region of interest" description="Disordered" evidence="1">
    <location>
        <begin position="1"/>
        <end position="47"/>
    </location>
</feature>
<dbReference type="STRING" id="1901.BB341_21240"/>